<evidence type="ECO:0000259" key="2">
    <source>
        <dbReference type="Pfam" id="PF12842"/>
    </source>
</evidence>
<dbReference type="Pfam" id="PF16415">
    <property type="entry name" value="CNOT1_CAF1_bind"/>
    <property type="match status" value="1"/>
</dbReference>
<dbReference type="PANTHER" id="PTHR13162:SF8">
    <property type="entry name" value="CCR4-NOT TRANSCRIPTION COMPLEX SUBUNIT 1"/>
    <property type="match status" value="1"/>
</dbReference>
<dbReference type="InterPro" id="IPR032193">
    <property type="entry name" value="CNOT1_TTP_bind"/>
</dbReference>
<dbReference type="Pfam" id="PF12842">
    <property type="entry name" value="DUF3819"/>
    <property type="match status" value="1"/>
</dbReference>
<dbReference type="InterPro" id="IPR024557">
    <property type="entry name" value="CNOT1_dom_4"/>
</dbReference>
<evidence type="ECO:0000313" key="7">
    <source>
        <dbReference type="Proteomes" id="UP000185944"/>
    </source>
</evidence>
<dbReference type="RefSeq" id="XP_067545392.1">
    <property type="nucleotide sequence ID" value="XM_067687684.1"/>
</dbReference>
<dbReference type="Gene3D" id="1.25.40.180">
    <property type="match status" value="1"/>
</dbReference>
<feature type="domain" description="CCR4-NOT transcription complex subunit 1" evidence="2">
    <location>
        <begin position="785"/>
        <end position="906"/>
    </location>
</feature>
<dbReference type="PANTHER" id="PTHR13162">
    <property type="entry name" value="CCR4-NOT TRANSCRIPTION COMPLEX"/>
    <property type="match status" value="1"/>
</dbReference>
<protein>
    <submittedName>
        <fullName evidence="6">CCR4-NOT transcription complex subunit 1</fullName>
    </submittedName>
</protein>
<dbReference type="CDD" id="cd20710">
    <property type="entry name" value="NOT1_connector"/>
    <property type="match status" value="1"/>
</dbReference>
<name>A0A177EK02_9MICR</name>
<gene>
    <name evidence="6" type="ORF">NEDG_00266</name>
</gene>
<dbReference type="Proteomes" id="UP000185944">
    <property type="component" value="Unassembled WGS sequence"/>
</dbReference>
<dbReference type="Gene3D" id="1.25.40.840">
    <property type="entry name" value="CCR4-NOT transcription complex subunit 1 TTP binding domain"/>
    <property type="match status" value="1"/>
</dbReference>
<dbReference type="GO" id="GO:0017148">
    <property type="term" value="P:negative regulation of translation"/>
    <property type="evidence" value="ECO:0007669"/>
    <property type="project" value="InterPro"/>
</dbReference>
<keyword evidence="7" id="KW-1185">Reference proteome</keyword>
<dbReference type="InterPro" id="IPR040398">
    <property type="entry name" value="Not1"/>
</dbReference>
<sequence length="1588" mass="181280">MWREPGKSPSESDSSSGPHTPKDKELFDALKELIRIDLKAKRTDVLSEMREKLKGHEWKEALLQIDRVDPMVRTQSEAAAYLMAWSVLAEGEVFPYKRMLKRWSYPKAQILFFTHLLSLAPETTKMHLSDITPLIERHKETYESTMGLRNLLSSNYNCEEVFQLLSELDGEGSSDLLAGCIGQYPELACLGLLKYYPKYEKVITDLFPSCISPKERSRVVLQKIFEKKPKTTLTLMGSLYATSFSLEECLHACLECKIFPYVVKELDPLEFCLDLILLAVSKEIVELGSILSVQSNEEFTNQFIQHAIQRYGKGNTKGMNIYPLTVDIIISTCMSLELLSKVTTKTTQALLNKLKSALIPEIRSCLVKRVTLKQQASEFLHNVISGRLPNSDAIVFMTQISSNRNAYDIELFDSTLKEMEAKYSFIERLSHHETMSMALFYGRAVKYEILPAKQVKNMMEKIAGIMRESPSSNRFRFGLKVLETFCDVLEKYPFYCQELSRMPQVYAANKALYTYIRGHLVVQSLSSKEETEGGTLTARDFVGSVVGAPDTHLLWAKHFNTISSSTMQSLVEEVRKSALAGPEEMLAKYLVEKRLLKEANHLQLYVDFIFLFSPTLFLKVRAVLFKVLNAIAEQHKELDKTEKINTLRTIGTYLGMLTFADRLPILKSEFNVKEYLIESVNRDFVYPAVVFVCKYVEECVQSKVLGKNSPYITGLLRVLAEIHFLSEGSDLISLEIEICFSKIEAHIEDTLPDIAVQERRLGAKRKISGLARYTELDGIRNIIVHIVILAIDFAVKDVAYSILEKTTRISFRAVTELVKRDFERSREKSIPIFKNMFTNLTVRLTCGSSTGNILGNTVTNIMHFMKQAGMEDVISIDRANFIVESNMSVLVEIVEHISHRKIAEQMPLLVTEFLEEFDDFAKTNAHLCIPKTIPEAYSIPLFEKAEHVRSDRILSDDLGAVTVGEYHEICAYLATINYKSRQSGELIGPFTGSSAQKKWEETQRILQEIEKTGEEEVKAKTAIELLESIQAILTFLHCRSHEMACLFFCQNIMGSIFMLNNAWARGECIKAVNRICALSYEAMHEVSSWLIYAEDERKFNPEIIAQMLEKGTMNRIDYDIQLGCALSKNPQRMKFSVELLRRCILADVPIATPFDFVCTIEAISKSPKGVTDERVKTLLKDIAKRIFLTKKEITEKEVFDHWVDAYFYRVLSKERSQTLATIQRAVEEKAKDYAGFKAFLKASFLSGVEFYLRQRKECSNIKYLRIEALGLLVGSMAKTRSILVDSLELLTEVFIDVIEVKYYPIQALFARFLQVLFENLSMEHDDLIFDYLERIRPAALGVFYAGYIELLFSEYVIRNLFLRNAMRGLSILEWVYEPLWKAAGVAELDTAVYACSVHVLQLKKFCSNFYMHYSYLALLLIPMSPSTALLRSMWCLERHPSALDILHQNRSRIKSLPYFQMLDRVNEAIVNKTTDILGNGADDEELLSHVLVDGLTGQKETSKLYQEVVLKLFLKSEGVLQKEQMLARLLERVCAPLPRPLFLKKTLDTIVNEQMYIDSIGEIVKRDKNIMGKLVIHASTILATEVSK</sequence>
<dbReference type="InterPro" id="IPR055454">
    <property type="entry name" value="CNOT1-like_NOT1_connector"/>
</dbReference>
<dbReference type="GO" id="GO:0030015">
    <property type="term" value="C:CCR4-NOT core complex"/>
    <property type="evidence" value="ECO:0007669"/>
    <property type="project" value="InterPro"/>
</dbReference>
<feature type="compositionally biased region" description="Low complexity" evidence="1">
    <location>
        <begin position="7"/>
        <end position="18"/>
    </location>
</feature>
<dbReference type="GeneID" id="93646616"/>
<dbReference type="STRING" id="1805483.A0A177EK02"/>
<organism evidence="6 7">
    <name type="scientific">Nematocida displodere</name>
    <dbReference type="NCBI Taxonomy" id="1805483"/>
    <lineage>
        <taxon>Eukaryota</taxon>
        <taxon>Fungi</taxon>
        <taxon>Fungi incertae sedis</taxon>
        <taxon>Microsporidia</taxon>
        <taxon>Nematocida</taxon>
    </lineage>
</organism>
<evidence type="ECO:0000259" key="3">
    <source>
        <dbReference type="Pfam" id="PF16415"/>
    </source>
</evidence>
<dbReference type="Pfam" id="PF16417">
    <property type="entry name" value="CNOT1_TTP_bind"/>
    <property type="match status" value="1"/>
</dbReference>
<reference evidence="6 7" key="1">
    <citation type="submission" date="2016-02" db="EMBL/GenBank/DDBJ databases">
        <title>Discovery of a natural microsporidian pathogen with a broad tissue tropism in Caenorhabditis elegans.</title>
        <authorList>
            <person name="Luallen R.J."/>
            <person name="Reinke A.W."/>
            <person name="Tong L."/>
            <person name="Botts M.R."/>
            <person name="Felix M.-A."/>
            <person name="Troemel E.R."/>
        </authorList>
    </citation>
    <scope>NUCLEOTIDE SEQUENCE [LARGE SCALE GENOMIC DNA]</scope>
    <source>
        <strain evidence="6 7">JUm2807</strain>
    </source>
</reference>
<feature type="domain" description="CCR4-NOT transcription complex subunit 1 TTP binding" evidence="4">
    <location>
        <begin position="373"/>
        <end position="519"/>
    </location>
</feature>
<feature type="domain" description="CCR4-NOT transcription complex subunit 1 CAF1-binding" evidence="3">
    <location>
        <begin position="559"/>
        <end position="759"/>
    </location>
</feature>
<dbReference type="VEuPathDB" id="MicrosporidiaDB:NEDG_00266"/>
<dbReference type="GO" id="GO:0060090">
    <property type="term" value="F:molecular adaptor activity"/>
    <property type="evidence" value="ECO:0007669"/>
    <property type="project" value="TreeGrafter"/>
</dbReference>
<proteinExistence type="predicted"/>
<dbReference type="InterPro" id="IPR038535">
    <property type="entry name" value="CNOT1_TTP_bind_sf"/>
</dbReference>
<dbReference type="OrthoDB" id="1933107at2759"/>
<comment type="caution">
    <text evidence="6">The sequence shown here is derived from an EMBL/GenBank/DDBJ whole genome shotgun (WGS) entry which is preliminary data.</text>
</comment>
<evidence type="ECO:0000313" key="6">
    <source>
        <dbReference type="EMBL" id="OAG31791.1"/>
    </source>
</evidence>
<feature type="region of interest" description="Disordered" evidence="1">
    <location>
        <begin position="1"/>
        <end position="23"/>
    </location>
</feature>
<dbReference type="GO" id="GO:0000288">
    <property type="term" value="P:nuclear-transcribed mRNA catabolic process, deadenylation-dependent decay"/>
    <property type="evidence" value="ECO:0007669"/>
    <property type="project" value="TreeGrafter"/>
</dbReference>
<dbReference type="EMBL" id="LTDL01000014">
    <property type="protein sequence ID" value="OAG31791.1"/>
    <property type="molecule type" value="Genomic_DNA"/>
</dbReference>
<evidence type="ECO:0000259" key="4">
    <source>
        <dbReference type="Pfam" id="PF16417"/>
    </source>
</evidence>
<accession>A0A177EK02</accession>
<dbReference type="GO" id="GO:0000932">
    <property type="term" value="C:P-body"/>
    <property type="evidence" value="ECO:0007669"/>
    <property type="project" value="TreeGrafter"/>
</dbReference>
<evidence type="ECO:0000256" key="1">
    <source>
        <dbReference type="SAM" id="MobiDB-lite"/>
    </source>
</evidence>
<feature type="domain" description="CCR4-NOT transcription complex subunit 1-like NOT1 connector" evidence="5">
    <location>
        <begin position="1082"/>
        <end position="1179"/>
    </location>
</feature>
<dbReference type="Pfam" id="PF25097">
    <property type="entry name" value="ARM_Cnot1"/>
    <property type="match status" value="1"/>
</dbReference>
<evidence type="ECO:0000259" key="5">
    <source>
        <dbReference type="Pfam" id="PF25097"/>
    </source>
</evidence>
<dbReference type="InterPro" id="IPR032191">
    <property type="entry name" value="CNOT1_CAF1_bind"/>
</dbReference>